<feature type="transmembrane region" description="Helical" evidence="2">
    <location>
        <begin position="215"/>
        <end position="233"/>
    </location>
</feature>
<dbReference type="InterPro" id="IPR021514">
    <property type="entry name" value="DUF3176"/>
</dbReference>
<feature type="transmembrane region" description="Helical" evidence="2">
    <location>
        <begin position="731"/>
        <end position="753"/>
    </location>
</feature>
<keyword evidence="2" id="KW-0472">Membrane</keyword>
<protein>
    <submittedName>
        <fullName evidence="3">Uncharacterized protein</fullName>
    </submittedName>
</protein>
<feature type="region of interest" description="Disordered" evidence="1">
    <location>
        <begin position="509"/>
        <end position="566"/>
    </location>
</feature>
<evidence type="ECO:0000313" key="4">
    <source>
        <dbReference type="Proteomes" id="UP000799538"/>
    </source>
</evidence>
<organism evidence="3 4">
    <name type="scientific">Elsinoe ampelina</name>
    <dbReference type="NCBI Taxonomy" id="302913"/>
    <lineage>
        <taxon>Eukaryota</taxon>
        <taxon>Fungi</taxon>
        <taxon>Dikarya</taxon>
        <taxon>Ascomycota</taxon>
        <taxon>Pezizomycotina</taxon>
        <taxon>Dothideomycetes</taxon>
        <taxon>Dothideomycetidae</taxon>
        <taxon>Myriangiales</taxon>
        <taxon>Elsinoaceae</taxon>
        <taxon>Elsinoe</taxon>
    </lineage>
</organism>
<dbReference type="Pfam" id="PF11374">
    <property type="entry name" value="DUF3176"/>
    <property type="match status" value="1"/>
</dbReference>
<evidence type="ECO:0000313" key="3">
    <source>
        <dbReference type="EMBL" id="KAF2219797.1"/>
    </source>
</evidence>
<gene>
    <name evidence="3" type="ORF">BDZ85DRAFT_41258</name>
</gene>
<dbReference type="AlphaFoldDB" id="A0A6A6G265"/>
<dbReference type="PANTHER" id="PTHR35394">
    <property type="entry name" value="DUF3176 DOMAIN-CONTAINING PROTEIN"/>
    <property type="match status" value="1"/>
</dbReference>
<feature type="transmembrane region" description="Helical" evidence="2">
    <location>
        <begin position="148"/>
        <end position="169"/>
    </location>
</feature>
<name>A0A6A6G265_9PEZI</name>
<feature type="transmembrane region" description="Helical" evidence="2">
    <location>
        <begin position="112"/>
        <end position="136"/>
    </location>
</feature>
<proteinExistence type="predicted"/>
<dbReference type="OrthoDB" id="5376804at2759"/>
<evidence type="ECO:0000256" key="1">
    <source>
        <dbReference type="SAM" id="MobiDB-lite"/>
    </source>
</evidence>
<keyword evidence="2" id="KW-1133">Transmembrane helix</keyword>
<evidence type="ECO:0000256" key="2">
    <source>
        <dbReference type="SAM" id="Phobius"/>
    </source>
</evidence>
<keyword evidence="2" id="KW-0812">Transmembrane</keyword>
<dbReference type="Proteomes" id="UP000799538">
    <property type="component" value="Unassembled WGS sequence"/>
</dbReference>
<dbReference type="EMBL" id="ML992515">
    <property type="protein sequence ID" value="KAF2219797.1"/>
    <property type="molecule type" value="Genomic_DNA"/>
</dbReference>
<reference evidence="4" key="1">
    <citation type="journal article" date="2020" name="Stud. Mycol.">
        <title>101 Dothideomycetes genomes: A test case for predicting lifestyles and emergence of pathogens.</title>
        <authorList>
            <person name="Haridas S."/>
            <person name="Albert R."/>
            <person name="Binder M."/>
            <person name="Bloem J."/>
            <person name="LaButti K."/>
            <person name="Salamov A."/>
            <person name="Andreopoulos B."/>
            <person name="Baker S."/>
            <person name="Barry K."/>
            <person name="Bills G."/>
            <person name="Bluhm B."/>
            <person name="Cannon C."/>
            <person name="Castanera R."/>
            <person name="Culley D."/>
            <person name="Daum C."/>
            <person name="Ezra D."/>
            <person name="Gonzalez J."/>
            <person name="Henrissat B."/>
            <person name="Kuo A."/>
            <person name="Liang C."/>
            <person name="Lipzen A."/>
            <person name="Lutzoni F."/>
            <person name="Magnuson J."/>
            <person name="Mondo S."/>
            <person name="Nolan M."/>
            <person name="Ohm R."/>
            <person name="Pangilinan J."/>
            <person name="Park H.-J."/>
            <person name="Ramirez L."/>
            <person name="Alfaro M."/>
            <person name="Sun H."/>
            <person name="Tritt A."/>
            <person name="Yoshinaga Y."/>
            <person name="Zwiers L.-H."/>
            <person name="Turgeon B."/>
            <person name="Goodwin S."/>
            <person name="Spatafora J."/>
            <person name="Crous P."/>
            <person name="Grigoriev I."/>
        </authorList>
    </citation>
    <scope>NUCLEOTIDE SEQUENCE [LARGE SCALE GENOMIC DNA]</scope>
    <source>
        <strain evidence="4">CECT 20119</strain>
    </source>
</reference>
<sequence>MTDNSANASLSDHTSLYSMSAPTATGASDQGDQMHALMEQSVERDAETADTATPFLVGNGPFVFSKHAECTVKETKASECESKTASEQESKKMIVMSMSRWDRLRYWANQHWFYETLACFVSAASLTGVIVLLLVYDGKPTPEWPRVITINSAIAVLTTVMKGTMIFAVSEGLSQIKWTAFMQPRLLSDLSAFDSASRGPWGAFLFLLRRQASTIALLGAIITVLAMAVDPFAQQVVAYRPCEANDTSSPSTIQKIQVFDLPPEAYLSRAGNTGTKYGNSLEQAILTNLINFDAPIQPLLQTECATGNCTFWGDEGYYATLAIGHECEDISERIRNTTHLARTATGDGSFSYEQTTVNYSLPAFDSFSQHVLKELISLSVVGYAFEYTDPAFFSFSTLMYTSTDYGHLMAPSTRPIFRFAIAAECRFSPIMKIMNARSRHGITEGVEVHRKSLFLVQRTYNTSIAGTGSSNSAINEWYPSTITSDMISLDPTNIIESYPIGEMQFTTKDWPSERSGDFHGATATGSILTEPSGLPSEVNNAKLGDESSIKRRSRATVPLSLRPESRPLTKRSGISAQEYVLESKQFVYNGELLECTSSGEFGGNNTFHHKSMSNHTAFYDPRCFFFMSEGSMSLLGRTLSSLFTPRAPGVRTVWAHDYDPPVEIERTPDNLHMVPLLNDGAASMDSINHYASRIADTLSNYITVTANMSFPGNEPVIGTTVVVKTCASVTWGWLVLPAILTVSTISFLLLVIWKSKQDGLKENWPGMLKSSPLGLLLYESADDQSFVRYDGPNDAVAMECVADCIRTRLRRRDELLREDMVETASGN</sequence>
<accession>A0A6A6G265</accession>
<keyword evidence="4" id="KW-1185">Reference proteome</keyword>
<dbReference type="PANTHER" id="PTHR35394:SF6">
    <property type="entry name" value="DUF3176 DOMAIN-CONTAINING PROTEIN"/>
    <property type="match status" value="1"/>
</dbReference>